<dbReference type="Gene3D" id="1.10.630.10">
    <property type="entry name" value="Cytochrome P450"/>
    <property type="match status" value="1"/>
</dbReference>
<dbReference type="GO" id="GO:0043386">
    <property type="term" value="P:mycotoxin biosynthetic process"/>
    <property type="evidence" value="ECO:0007669"/>
    <property type="project" value="UniProtKB-ARBA"/>
</dbReference>
<dbReference type="InterPro" id="IPR001128">
    <property type="entry name" value="Cyt_P450"/>
</dbReference>
<accession>A0A9W9VGL9</accession>
<feature type="transmembrane region" description="Helical" evidence="10">
    <location>
        <begin position="6"/>
        <end position="29"/>
    </location>
</feature>
<dbReference type="InterPro" id="IPR002401">
    <property type="entry name" value="Cyt_P450_E_grp-I"/>
</dbReference>
<dbReference type="CDD" id="cd11058">
    <property type="entry name" value="CYP60B-like"/>
    <property type="match status" value="1"/>
</dbReference>
<evidence type="ECO:0000256" key="6">
    <source>
        <dbReference type="ARBA" id="ARBA00023004"/>
    </source>
</evidence>
<evidence type="ECO:0000256" key="4">
    <source>
        <dbReference type="ARBA" id="ARBA00022723"/>
    </source>
</evidence>
<reference evidence="11" key="1">
    <citation type="submission" date="2022-11" db="EMBL/GenBank/DDBJ databases">
        <authorList>
            <person name="Petersen C."/>
        </authorList>
    </citation>
    <scope>NUCLEOTIDE SEQUENCE</scope>
    <source>
        <strain evidence="11">IBT 29864</strain>
    </source>
</reference>
<dbReference type="PROSITE" id="PS00086">
    <property type="entry name" value="CYTOCHROME_P450"/>
    <property type="match status" value="1"/>
</dbReference>
<evidence type="ECO:0000256" key="3">
    <source>
        <dbReference type="ARBA" id="ARBA00022617"/>
    </source>
</evidence>
<dbReference type="Proteomes" id="UP001147782">
    <property type="component" value="Unassembled WGS sequence"/>
</dbReference>
<feature type="binding site" description="axial binding residue" evidence="8">
    <location>
        <position position="453"/>
    </location>
    <ligand>
        <name>heme</name>
        <dbReference type="ChEBI" id="CHEBI:30413"/>
    </ligand>
    <ligandPart>
        <name>Fe</name>
        <dbReference type="ChEBI" id="CHEBI:18248"/>
    </ligandPart>
</feature>
<keyword evidence="7 9" id="KW-0503">Monooxygenase</keyword>
<dbReference type="PRINTS" id="PR00385">
    <property type="entry name" value="P450"/>
</dbReference>
<keyword evidence="6 8" id="KW-0408">Iron</keyword>
<dbReference type="GO" id="GO:0004497">
    <property type="term" value="F:monooxygenase activity"/>
    <property type="evidence" value="ECO:0007669"/>
    <property type="project" value="UniProtKB-KW"/>
</dbReference>
<dbReference type="PANTHER" id="PTHR24305">
    <property type="entry name" value="CYTOCHROME P450"/>
    <property type="match status" value="1"/>
</dbReference>
<dbReference type="PANTHER" id="PTHR24305:SF29">
    <property type="entry name" value="BENZOATE-PARA-HYDROXYLASE"/>
    <property type="match status" value="1"/>
</dbReference>
<evidence type="ECO:0000313" key="11">
    <source>
        <dbReference type="EMBL" id="KAJ5381443.1"/>
    </source>
</evidence>
<evidence type="ECO:0000313" key="12">
    <source>
        <dbReference type="Proteomes" id="UP001147782"/>
    </source>
</evidence>
<keyword evidence="4 8" id="KW-0479">Metal-binding</keyword>
<dbReference type="GO" id="GO:0020037">
    <property type="term" value="F:heme binding"/>
    <property type="evidence" value="ECO:0007669"/>
    <property type="project" value="InterPro"/>
</dbReference>
<evidence type="ECO:0000256" key="2">
    <source>
        <dbReference type="ARBA" id="ARBA00010617"/>
    </source>
</evidence>
<gene>
    <name evidence="11" type="ORF">N7496_003871</name>
</gene>
<dbReference type="PRINTS" id="PR00463">
    <property type="entry name" value="EP450I"/>
</dbReference>
<evidence type="ECO:0000256" key="7">
    <source>
        <dbReference type="ARBA" id="ARBA00023033"/>
    </source>
</evidence>
<comment type="similarity">
    <text evidence="2 9">Belongs to the cytochrome P450 family.</text>
</comment>
<proteinExistence type="inferred from homology"/>
<dbReference type="InterPro" id="IPR050121">
    <property type="entry name" value="Cytochrome_P450_monoxygenase"/>
</dbReference>
<dbReference type="AlphaFoldDB" id="A0A9W9VGL9"/>
<evidence type="ECO:0000256" key="1">
    <source>
        <dbReference type="ARBA" id="ARBA00001971"/>
    </source>
</evidence>
<comment type="caution">
    <text evidence="11">The sequence shown here is derived from an EMBL/GenBank/DDBJ whole genome shotgun (WGS) entry which is preliminary data.</text>
</comment>
<protein>
    <submittedName>
        <fullName evidence="11">Uncharacterized protein</fullName>
    </submittedName>
</protein>
<keyword evidence="10" id="KW-1133">Transmembrane helix</keyword>
<evidence type="ECO:0000256" key="9">
    <source>
        <dbReference type="RuleBase" id="RU000461"/>
    </source>
</evidence>
<name>A0A9W9VGL9_9EURO</name>
<comment type="cofactor">
    <cofactor evidence="1 8">
        <name>heme</name>
        <dbReference type="ChEBI" id="CHEBI:30413"/>
    </cofactor>
</comment>
<keyword evidence="10" id="KW-0812">Transmembrane</keyword>
<reference evidence="11" key="2">
    <citation type="journal article" date="2023" name="IMA Fungus">
        <title>Comparative genomic study of the Penicillium genus elucidates a diverse pangenome and 15 lateral gene transfer events.</title>
        <authorList>
            <person name="Petersen C."/>
            <person name="Sorensen T."/>
            <person name="Nielsen M.R."/>
            <person name="Sondergaard T.E."/>
            <person name="Sorensen J.L."/>
            <person name="Fitzpatrick D.A."/>
            <person name="Frisvad J.C."/>
            <person name="Nielsen K.L."/>
        </authorList>
    </citation>
    <scope>NUCLEOTIDE SEQUENCE</scope>
    <source>
        <strain evidence="11">IBT 29864</strain>
    </source>
</reference>
<evidence type="ECO:0000256" key="10">
    <source>
        <dbReference type="SAM" id="Phobius"/>
    </source>
</evidence>
<dbReference type="SUPFAM" id="SSF48264">
    <property type="entry name" value="Cytochrome P450"/>
    <property type="match status" value="1"/>
</dbReference>
<sequence length="511" mass="58321">MSTYLILSSPLGLTLVAGTGFILTVLLLAAKSIYNLFFHPLASYPGPWLSRASRLHYVYHQLNGTLPYKTLDWHNKYGEVVRVAPDELSYNSARAYHEIHSWRDREFHSGFEKDPTWYSQSMNTVPVIVTARNEDHRRLRGIMAHAFSDRALARQEPLITSYVDILIHQLRQYQTENSVDLVPWLTSAAMDVILDLSFGRSLGCLTNTENGKLHPWVELVSGHVKQGLYIQAWRRLPSFLSHNWLVGVVLGRIGRKWMKQFMLTTEMAQQRLAAGADREDFVSHFLRENQQQQGKTGMTDAELKIASSILMTAGSDTNATLLCGCLYYVLSDEQVWNRLATEIRTEYSREADITFASLQKLPYLNAVIDETLRIYPVVPSTFPRRTASSGATIVGRFVPEDYAIGINGYAASRSETNFVLPDNFCPERWLGDPRFQRDEKQAHQPFSTGPRNCLGKNMAWAFARLTIARFVWSFDAKLAEECKNWASGQEIYVMFAKRPLLCQIQERKIFS</sequence>
<dbReference type="GeneID" id="81435979"/>
<keyword evidence="10" id="KW-0472">Membrane</keyword>
<evidence type="ECO:0000256" key="8">
    <source>
        <dbReference type="PIRSR" id="PIRSR602401-1"/>
    </source>
</evidence>
<dbReference type="EMBL" id="JAPZBS010000002">
    <property type="protein sequence ID" value="KAJ5381443.1"/>
    <property type="molecule type" value="Genomic_DNA"/>
</dbReference>
<keyword evidence="12" id="KW-1185">Reference proteome</keyword>
<keyword evidence="5 9" id="KW-0560">Oxidoreductase</keyword>
<keyword evidence="3 8" id="KW-0349">Heme</keyword>
<dbReference type="Pfam" id="PF00067">
    <property type="entry name" value="p450"/>
    <property type="match status" value="1"/>
</dbReference>
<organism evidence="11 12">
    <name type="scientific">Penicillium cataractarum</name>
    <dbReference type="NCBI Taxonomy" id="2100454"/>
    <lineage>
        <taxon>Eukaryota</taxon>
        <taxon>Fungi</taxon>
        <taxon>Dikarya</taxon>
        <taxon>Ascomycota</taxon>
        <taxon>Pezizomycotina</taxon>
        <taxon>Eurotiomycetes</taxon>
        <taxon>Eurotiomycetidae</taxon>
        <taxon>Eurotiales</taxon>
        <taxon>Aspergillaceae</taxon>
        <taxon>Penicillium</taxon>
    </lineage>
</organism>
<dbReference type="GO" id="GO:0005506">
    <property type="term" value="F:iron ion binding"/>
    <property type="evidence" value="ECO:0007669"/>
    <property type="project" value="InterPro"/>
</dbReference>
<dbReference type="GO" id="GO:0016705">
    <property type="term" value="F:oxidoreductase activity, acting on paired donors, with incorporation or reduction of molecular oxygen"/>
    <property type="evidence" value="ECO:0007669"/>
    <property type="project" value="InterPro"/>
</dbReference>
<dbReference type="OrthoDB" id="1470350at2759"/>
<evidence type="ECO:0000256" key="5">
    <source>
        <dbReference type="ARBA" id="ARBA00023002"/>
    </source>
</evidence>
<dbReference type="RefSeq" id="XP_056559014.1">
    <property type="nucleotide sequence ID" value="XM_056696802.1"/>
</dbReference>
<dbReference type="InterPro" id="IPR036396">
    <property type="entry name" value="Cyt_P450_sf"/>
</dbReference>
<dbReference type="InterPro" id="IPR017972">
    <property type="entry name" value="Cyt_P450_CS"/>
</dbReference>